<name>A0A517N1A9_9BACT</name>
<keyword evidence="3" id="KW-1185">Reference proteome</keyword>
<dbReference type="KEGG" id="amob:HG15A2_42550"/>
<dbReference type="OrthoDB" id="1413930at2"/>
<proteinExistence type="predicted"/>
<reference evidence="2 3" key="1">
    <citation type="submission" date="2019-02" db="EMBL/GenBank/DDBJ databases">
        <title>Deep-cultivation of Planctomycetes and their phenomic and genomic characterization uncovers novel biology.</title>
        <authorList>
            <person name="Wiegand S."/>
            <person name="Jogler M."/>
            <person name="Boedeker C."/>
            <person name="Pinto D."/>
            <person name="Vollmers J."/>
            <person name="Rivas-Marin E."/>
            <person name="Kohn T."/>
            <person name="Peeters S.H."/>
            <person name="Heuer A."/>
            <person name="Rast P."/>
            <person name="Oberbeckmann S."/>
            <person name="Bunk B."/>
            <person name="Jeske O."/>
            <person name="Meyerdierks A."/>
            <person name="Storesund J.E."/>
            <person name="Kallscheuer N."/>
            <person name="Luecker S."/>
            <person name="Lage O.M."/>
            <person name="Pohl T."/>
            <person name="Merkel B.J."/>
            <person name="Hornburger P."/>
            <person name="Mueller R.-W."/>
            <person name="Bruemmer F."/>
            <person name="Labrenz M."/>
            <person name="Spormann A.M."/>
            <person name="Op den Camp H."/>
            <person name="Overmann J."/>
            <person name="Amann R."/>
            <person name="Jetten M.S.M."/>
            <person name="Mascher T."/>
            <person name="Medema M.H."/>
            <person name="Devos D.P."/>
            <person name="Kaster A.-K."/>
            <person name="Ovreas L."/>
            <person name="Rohde M."/>
            <person name="Galperin M.Y."/>
            <person name="Jogler C."/>
        </authorList>
    </citation>
    <scope>NUCLEOTIDE SEQUENCE [LARGE SCALE GENOMIC DNA]</scope>
    <source>
        <strain evidence="2 3">HG15A2</strain>
    </source>
</reference>
<evidence type="ECO:0000313" key="3">
    <source>
        <dbReference type="Proteomes" id="UP000319852"/>
    </source>
</evidence>
<dbReference type="RefSeq" id="WP_145062727.1">
    <property type="nucleotide sequence ID" value="NZ_CP036263.1"/>
</dbReference>
<accession>A0A517N1A9</accession>
<keyword evidence="1" id="KW-0732">Signal</keyword>
<gene>
    <name evidence="2" type="ORF">HG15A2_42550</name>
</gene>
<feature type="chain" id="PRO_5022149073" evidence="1">
    <location>
        <begin position="33"/>
        <end position="527"/>
    </location>
</feature>
<dbReference type="EMBL" id="CP036263">
    <property type="protein sequence ID" value="QDT00913.1"/>
    <property type="molecule type" value="Genomic_DNA"/>
</dbReference>
<organism evidence="2 3">
    <name type="scientific">Adhaeretor mobilis</name>
    <dbReference type="NCBI Taxonomy" id="1930276"/>
    <lineage>
        <taxon>Bacteria</taxon>
        <taxon>Pseudomonadati</taxon>
        <taxon>Planctomycetota</taxon>
        <taxon>Planctomycetia</taxon>
        <taxon>Pirellulales</taxon>
        <taxon>Lacipirellulaceae</taxon>
        <taxon>Adhaeretor</taxon>
    </lineage>
</organism>
<dbReference type="Proteomes" id="UP000319852">
    <property type="component" value="Chromosome"/>
</dbReference>
<evidence type="ECO:0000256" key="1">
    <source>
        <dbReference type="SAM" id="SignalP"/>
    </source>
</evidence>
<sequence length="527" mass="57683" precursor="true">MKSRNNLTSATISICAMLLSALLFVQAPSAIAGTIYDFELLDNGRVIADNGNDTAFPSVIRVPSWIPPAERADADANYYMYYGNHGGERIRMKWAQSLEGPWTTFDLGGEYNGRNRRGVFDIDADSTRDTYDHVSAPDVHVDEANQQIVMYFHGQNQPSTTTSGGTSVPRKHESFVTTSASGLNFNDPTHAGGESGHGPKTVTVDDITRDIWIGEDYQRAFEVDGSWYSIGKRGIINASPNPLDPWAPLAGNPFGEAWTRESTPSSLWTSDANPGGQDDYYSPAASFIASSEFAAHPRNPLPGERVLSNGNDERFNHVSVNLISPDALEIFFYVREANSSAPDRYDDLYRVVLDVSDSDFENWEVARDSTGQAYFDVVISAEELHAAVETANGIGSDPDDYADPVSLGDSDIFVDEDGSKYLFLSYVSDQNGGALGEGQITGVKLNLHPDFNYDDEFDGLDFLQWQRGDSFSPLSESDLAAWQTSYGASLNSLAVTNSVPEPSSSLLLLMVLAFVPRRNVMKNAWSA</sequence>
<dbReference type="AlphaFoldDB" id="A0A517N1A9"/>
<dbReference type="InterPro" id="IPR023296">
    <property type="entry name" value="Glyco_hydro_beta-prop_sf"/>
</dbReference>
<dbReference type="Gene3D" id="2.115.10.20">
    <property type="entry name" value="Glycosyl hydrolase domain, family 43"/>
    <property type="match status" value="1"/>
</dbReference>
<protein>
    <submittedName>
        <fullName evidence="2">Uncharacterized protein</fullName>
    </submittedName>
</protein>
<feature type="signal peptide" evidence="1">
    <location>
        <begin position="1"/>
        <end position="32"/>
    </location>
</feature>
<evidence type="ECO:0000313" key="2">
    <source>
        <dbReference type="EMBL" id="QDT00913.1"/>
    </source>
</evidence>